<organism evidence="1 2">
    <name type="scientific">Parelaphostrongylus tenuis</name>
    <name type="common">Meningeal worm</name>
    <dbReference type="NCBI Taxonomy" id="148309"/>
    <lineage>
        <taxon>Eukaryota</taxon>
        <taxon>Metazoa</taxon>
        <taxon>Ecdysozoa</taxon>
        <taxon>Nematoda</taxon>
        <taxon>Chromadorea</taxon>
        <taxon>Rhabditida</taxon>
        <taxon>Rhabditina</taxon>
        <taxon>Rhabditomorpha</taxon>
        <taxon>Strongyloidea</taxon>
        <taxon>Metastrongylidae</taxon>
        <taxon>Parelaphostrongylus</taxon>
    </lineage>
</organism>
<gene>
    <name evidence="1" type="ORF">KIN20_024514</name>
</gene>
<reference evidence="1" key="1">
    <citation type="submission" date="2021-06" db="EMBL/GenBank/DDBJ databases">
        <title>Parelaphostrongylus tenuis whole genome reference sequence.</title>
        <authorList>
            <person name="Garwood T.J."/>
            <person name="Larsen P.A."/>
            <person name="Fountain-Jones N.M."/>
            <person name="Garbe J.R."/>
            <person name="Macchietto M.G."/>
            <person name="Kania S.A."/>
            <person name="Gerhold R.W."/>
            <person name="Richards J.E."/>
            <person name="Wolf T.M."/>
        </authorList>
    </citation>
    <scope>NUCLEOTIDE SEQUENCE</scope>
    <source>
        <strain evidence="1">MNPRO001-30</strain>
        <tissue evidence="1">Meninges</tissue>
    </source>
</reference>
<keyword evidence="2" id="KW-1185">Reference proteome</keyword>
<evidence type="ECO:0000313" key="1">
    <source>
        <dbReference type="EMBL" id="KAJ1364420.1"/>
    </source>
</evidence>
<sequence>MLGVALALLADCSQDGRSPDQLGAMTAPNTIENYFSSVSNTIYTIKGSNVTRWLRLPWTRLEVLRMALMDPRLQSIRERPFAMFDKTKQLCISFAEQNGFTLHRRKITVINIENTAVYSKDTGVLLTPKLIFSSVLTHEMIHGMNVFPYAAQGEYDDKYDLMSTANAHMRLSTYGLSGPGLNGPHLDYLGWLPQNRIVYFGR</sequence>
<dbReference type="Proteomes" id="UP001196413">
    <property type="component" value="Unassembled WGS sequence"/>
</dbReference>
<proteinExistence type="predicted"/>
<protein>
    <submittedName>
        <fullName evidence="1">Uncharacterized protein</fullName>
    </submittedName>
</protein>
<accession>A0AAD5QW12</accession>
<name>A0AAD5QW12_PARTN</name>
<comment type="caution">
    <text evidence="1">The sequence shown here is derived from an EMBL/GenBank/DDBJ whole genome shotgun (WGS) entry which is preliminary data.</text>
</comment>
<evidence type="ECO:0000313" key="2">
    <source>
        <dbReference type="Proteomes" id="UP001196413"/>
    </source>
</evidence>
<dbReference type="AlphaFoldDB" id="A0AAD5QW12"/>
<dbReference type="EMBL" id="JAHQIW010004968">
    <property type="protein sequence ID" value="KAJ1364420.1"/>
    <property type="molecule type" value="Genomic_DNA"/>
</dbReference>